<reference evidence="11 12" key="2">
    <citation type="journal article" date="2007" name="BMC Biol.">
        <title>A 100%-complete sequence reveals unusually simple genomic features in the hot-spring red alga Cyanidioschyzon merolae.</title>
        <authorList>
            <person name="Nozaki H."/>
            <person name="Takano H."/>
            <person name="Misumi O."/>
            <person name="Terasawa K."/>
            <person name="Matsuzaki M."/>
            <person name="Maruyama S."/>
            <person name="Nishida K."/>
            <person name="Yagisawa F."/>
            <person name="Yoshida Y."/>
            <person name="Fujiwara T."/>
            <person name="Takio S."/>
            <person name="Tamura K."/>
            <person name="Chung S.J."/>
            <person name="Nakamura S."/>
            <person name="Kuroiwa H."/>
            <person name="Tanaka K."/>
            <person name="Sato N."/>
            <person name="Kuroiwa T."/>
        </authorList>
    </citation>
    <scope>NUCLEOTIDE SEQUENCE [LARGE SCALE GENOMIC DNA]</scope>
    <source>
        <strain evidence="11 12">10D</strain>
    </source>
</reference>
<dbReference type="OMA" id="MPVQYPA"/>
<keyword evidence="8" id="KW-0809">Transit peptide</keyword>
<keyword evidence="12" id="KW-1185">Reference proteome</keyword>
<dbReference type="InterPro" id="IPR006223">
    <property type="entry name" value="GcvT"/>
</dbReference>
<feature type="domain" description="GCVT N-terminal" evidence="9">
    <location>
        <begin position="82"/>
        <end position="352"/>
    </location>
</feature>
<evidence type="ECO:0000256" key="5">
    <source>
        <dbReference type="ARBA" id="ARBA00031395"/>
    </source>
</evidence>
<keyword evidence="4 8" id="KW-0808">Transferase</keyword>
<comment type="function">
    <text evidence="8">The glycine cleavage system catalyzes the degradation of glycine.</text>
</comment>
<comment type="subunit">
    <text evidence="8">The glycine cleavage system is composed of four proteins: P, T, L and H.</text>
</comment>
<dbReference type="GO" id="GO:0005960">
    <property type="term" value="C:glycine cleavage complex"/>
    <property type="evidence" value="ECO:0007669"/>
    <property type="project" value="InterPro"/>
</dbReference>
<keyword evidence="8" id="KW-0496">Mitochondrion</keyword>
<dbReference type="SUPFAM" id="SSF103025">
    <property type="entry name" value="Folate-binding domain"/>
    <property type="match status" value="1"/>
</dbReference>
<reference evidence="11 12" key="1">
    <citation type="journal article" date="2004" name="Nature">
        <title>Genome sequence of the ultrasmall unicellular red alga Cyanidioschyzon merolae 10D.</title>
        <authorList>
            <person name="Matsuzaki M."/>
            <person name="Misumi O."/>
            <person name="Shin-i T."/>
            <person name="Maruyama S."/>
            <person name="Takahara M."/>
            <person name="Miyagishima S."/>
            <person name="Mori T."/>
            <person name="Nishida K."/>
            <person name="Yagisawa F."/>
            <person name="Nishida K."/>
            <person name="Yoshida Y."/>
            <person name="Nishimura Y."/>
            <person name="Nakao S."/>
            <person name="Kobayashi T."/>
            <person name="Momoyama Y."/>
            <person name="Higashiyama T."/>
            <person name="Minoda A."/>
            <person name="Sano M."/>
            <person name="Nomoto H."/>
            <person name="Oishi K."/>
            <person name="Hayashi H."/>
            <person name="Ohta F."/>
            <person name="Nishizaka S."/>
            <person name="Haga S."/>
            <person name="Miura S."/>
            <person name="Morishita T."/>
            <person name="Kabeya Y."/>
            <person name="Terasawa K."/>
            <person name="Suzuki Y."/>
            <person name="Ishii Y."/>
            <person name="Asakawa S."/>
            <person name="Takano H."/>
            <person name="Ohta N."/>
            <person name="Kuroiwa H."/>
            <person name="Tanaka K."/>
            <person name="Shimizu N."/>
            <person name="Sugano S."/>
            <person name="Sato N."/>
            <person name="Nozaki H."/>
            <person name="Ogasawara N."/>
            <person name="Kohara Y."/>
            <person name="Kuroiwa T."/>
        </authorList>
    </citation>
    <scope>NUCLEOTIDE SEQUENCE [LARGE SCALE GENOMIC DNA]</scope>
    <source>
        <strain evidence="11 12">10D</strain>
    </source>
</reference>
<dbReference type="NCBIfam" id="TIGR00528">
    <property type="entry name" value="gcvT"/>
    <property type="match status" value="1"/>
</dbReference>
<dbReference type="STRING" id="280699.M1V4Q9"/>
<comment type="subcellular location">
    <subcellularLocation>
        <location evidence="8">Mitochondrion</location>
    </subcellularLocation>
</comment>
<sequence>MAARILNRWLELSAVCASEVRFVAGKHPGHRLSAPVALLRGETHKRLSPLNWIANGHLRYRQASTTSATQPSPEEKLKHTALYETHLKYGGKMVPFAGYALPVMYSGEKGGIKNEHLQVRQSAGVFDVSHMGQVRVYGTDRVRFLERLIVADLQALPAGTAVLSLLTNEHGGIIDDTIITNLGKDNTGAEALNMVINGACVDKDMAHLRAHERRAREVDGMDVRLEFLADRSLLALQGPKAMQVLQHIVDRSTLNLEQMAFMNARMVKAPAFSDYLLVSRCGYTGEDGFEISVHNQDAPKLFEMLVSNEAVLPCGLGARDSLRMEAGLCLYGNDIDENTTPVSAGLTWTIAKSRRNPDSGDGRPSFLGADVILKEIANPSIVQKKRVGFVLHGGPPARGHETIHENSPKAADNAVIGTVTSGGFSPTRNCAIGMGYISKPMDAVGTRISVKIRGKLVPGEVVKMPFVKTNYYKP</sequence>
<feature type="domain" description="Aminomethyltransferase C-terminal" evidence="10">
    <location>
        <begin position="384"/>
        <end position="468"/>
    </location>
</feature>
<gene>
    <name evidence="11" type="ORF">CYME_CMG086C</name>
</gene>
<accession>M1V4Q9</accession>
<keyword evidence="3 8" id="KW-0032">Aminotransferase</keyword>
<dbReference type="PANTHER" id="PTHR43757">
    <property type="entry name" value="AMINOMETHYLTRANSFERASE"/>
    <property type="match status" value="1"/>
</dbReference>
<evidence type="ECO:0000313" key="11">
    <source>
        <dbReference type="EMBL" id="BAM79605.1"/>
    </source>
</evidence>
<dbReference type="Gene3D" id="2.40.30.110">
    <property type="entry name" value="Aminomethyltransferase beta-barrel domains"/>
    <property type="match status" value="1"/>
</dbReference>
<dbReference type="RefSeq" id="XP_005535891.1">
    <property type="nucleotide sequence ID" value="XM_005535834.1"/>
</dbReference>
<dbReference type="Gene3D" id="4.10.1250.10">
    <property type="entry name" value="Aminomethyltransferase fragment"/>
    <property type="match status" value="1"/>
</dbReference>
<comment type="similarity">
    <text evidence="1 8">Belongs to the GcvT family.</text>
</comment>
<dbReference type="KEGG" id="cme:CYME_CMG086C"/>
<dbReference type="PANTHER" id="PTHR43757:SF2">
    <property type="entry name" value="AMINOMETHYLTRANSFERASE, MITOCHONDRIAL"/>
    <property type="match status" value="1"/>
</dbReference>
<evidence type="ECO:0000256" key="1">
    <source>
        <dbReference type="ARBA" id="ARBA00008609"/>
    </source>
</evidence>
<dbReference type="HOGENOM" id="CLU_007884_10_0_1"/>
<proteinExistence type="inferred from homology"/>
<protein>
    <recommendedName>
        <fullName evidence="2 8">Aminomethyltransferase</fullName>
        <ecNumber evidence="2 8">2.1.2.10</ecNumber>
    </recommendedName>
    <alternativeName>
        <fullName evidence="5 8">Glycine cleavage system T protein</fullName>
    </alternativeName>
</protein>
<dbReference type="InterPro" id="IPR028896">
    <property type="entry name" value="GcvT/YgfZ/DmdA"/>
</dbReference>
<feature type="binding site" evidence="7">
    <location>
        <position position="290"/>
    </location>
    <ligand>
        <name>substrate</name>
    </ligand>
</feature>
<dbReference type="AlphaFoldDB" id="M1V4Q9"/>
<dbReference type="SUPFAM" id="SSF101790">
    <property type="entry name" value="Aminomethyltransferase beta-barrel domain"/>
    <property type="match status" value="1"/>
</dbReference>
<evidence type="ECO:0000256" key="2">
    <source>
        <dbReference type="ARBA" id="ARBA00012616"/>
    </source>
</evidence>
<dbReference type="GO" id="GO:0004047">
    <property type="term" value="F:aminomethyltransferase activity"/>
    <property type="evidence" value="ECO:0007669"/>
    <property type="project" value="UniProtKB-EC"/>
</dbReference>
<evidence type="ECO:0000313" key="12">
    <source>
        <dbReference type="Proteomes" id="UP000007014"/>
    </source>
</evidence>
<dbReference type="Pfam" id="PF08669">
    <property type="entry name" value="GCV_T_C"/>
    <property type="match status" value="1"/>
</dbReference>
<organism evidence="11 12">
    <name type="scientific">Cyanidioschyzon merolae (strain NIES-3377 / 10D)</name>
    <name type="common">Unicellular red alga</name>
    <dbReference type="NCBI Taxonomy" id="280699"/>
    <lineage>
        <taxon>Eukaryota</taxon>
        <taxon>Rhodophyta</taxon>
        <taxon>Bangiophyceae</taxon>
        <taxon>Cyanidiales</taxon>
        <taxon>Cyanidiaceae</taxon>
        <taxon>Cyanidioschyzon</taxon>
    </lineage>
</organism>
<dbReference type="NCBIfam" id="NF001567">
    <property type="entry name" value="PRK00389.1"/>
    <property type="match status" value="1"/>
</dbReference>
<name>M1V4Q9_CYAM1</name>
<dbReference type="Proteomes" id="UP000007014">
    <property type="component" value="Chromosome 7"/>
</dbReference>
<dbReference type="InterPro" id="IPR029043">
    <property type="entry name" value="GcvT/YgfZ_C"/>
</dbReference>
<dbReference type="Gene3D" id="3.30.70.1400">
    <property type="entry name" value="Aminomethyltransferase beta-barrel domains"/>
    <property type="match status" value="1"/>
</dbReference>
<evidence type="ECO:0000256" key="4">
    <source>
        <dbReference type="ARBA" id="ARBA00022679"/>
    </source>
</evidence>
<dbReference type="GO" id="GO:0006546">
    <property type="term" value="P:glycine catabolic process"/>
    <property type="evidence" value="ECO:0007669"/>
    <property type="project" value="InterPro"/>
</dbReference>
<dbReference type="Pfam" id="PF01571">
    <property type="entry name" value="GCV_T"/>
    <property type="match status" value="1"/>
</dbReference>
<dbReference type="FunFam" id="3.30.70.1400:FF:000001">
    <property type="entry name" value="Aminomethyltransferase"/>
    <property type="match status" value="1"/>
</dbReference>
<evidence type="ECO:0000256" key="6">
    <source>
        <dbReference type="ARBA" id="ARBA00047665"/>
    </source>
</evidence>
<evidence type="ECO:0000259" key="10">
    <source>
        <dbReference type="Pfam" id="PF08669"/>
    </source>
</evidence>
<dbReference type="Gramene" id="CMG086CT">
    <property type="protein sequence ID" value="CMG086CT"/>
    <property type="gene ID" value="CMG086C"/>
</dbReference>
<evidence type="ECO:0000256" key="8">
    <source>
        <dbReference type="RuleBase" id="RU003981"/>
    </source>
</evidence>
<dbReference type="GO" id="GO:0005739">
    <property type="term" value="C:mitochondrion"/>
    <property type="evidence" value="ECO:0007669"/>
    <property type="project" value="UniProtKB-SubCell"/>
</dbReference>
<dbReference type="GeneID" id="16993260"/>
<evidence type="ECO:0000256" key="3">
    <source>
        <dbReference type="ARBA" id="ARBA00022576"/>
    </source>
</evidence>
<dbReference type="InterPro" id="IPR006222">
    <property type="entry name" value="GCVT_N"/>
</dbReference>
<dbReference type="PIRSF" id="PIRSF006487">
    <property type="entry name" value="GcvT"/>
    <property type="match status" value="1"/>
</dbReference>
<dbReference type="GO" id="GO:0008483">
    <property type="term" value="F:transaminase activity"/>
    <property type="evidence" value="ECO:0007669"/>
    <property type="project" value="UniProtKB-KW"/>
</dbReference>
<dbReference type="eggNOG" id="KOG2770">
    <property type="taxonomic scope" value="Eukaryota"/>
</dbReference>
<dbReference type="EMBL" id="AP006489">
    <property type="protein sequence ID" value="BAM79605.1"/>
    <property type="molecule type" value="Genomic_DNA"/>
</dbReference>
<evidence type="ECO:0000259" key="9">
    <source>
        <dbReference type="Pfam" id="PF01571"/>
    </source>
</evidence>
<dbReference type="Gene3D" id="3.30.1360.120">
    <property type="entry name" value="Probable tRNA modification gtpase trme, domain 1"/>
    <property type="match status" value="1"/>
</dbReference>
<dbReference type="InterPro" id="IPR013977">
    <property type="entry name" value="GcvT_C"/>
</dbReference>
<comment type="catalytic activity">
    <reaction evidence="6 8">
        <text>N(6)-[(R)-S(8)-aminomethyldihydrolipoyl]-L-lysyl-[protein] + (6S)-5,6,7,8-tetrahydrofolate = N(6)-[(R)-dihydrolipoyl]-L-lysyl-[protein] + (6R)-5,10-methylene-5,6,7,8-tetrahydrofolate + NH4(+)</text>
        <dbReference type="Rhea" id="RHEA:16945"/>
        <dbReference type="Rhea" id="RHEA-COMP:10475"/>
        <dbReference type="Rhea" id="RHEA-COMP:10492"/>
        <dbReference type="ChEBI" id="CHEBI:15636"/>
        <dbReference type="ChEBI" id="CHEBI:28938"/>
        <dbReference type="ChEBI" id="CHEBI:57453"/>
        <dbReference type="ChEBI" id="CHEBI:83100"/>
        <dbReference type="ChEBI" id="CHEBI:83143"/>
        <dbReference type="EC" id="2.1.2.10"/>
    </reaction>
</comment>
<dbReference type="InterPro" id="IPR027266">
    <property type="entry name" value="TrmE/GcvT-like"/>
</dbReference>
<evidence type="ECO:0000256" key="7">
    <source>
        <dbReference type="PIRSR" id="PIRSR006487-1"/>
    </source>
</evidence>
<dbReference type="EC" id="2.1.2.10" evidence="2 8"/>
<dbReference type="OrthoDB" id="10263536at2759"/>